<dbReference type="InterPro" id="IPR005123">
    <property type="entry name" value="Oxoglu/Fe-dep_dioxygenase_dom"/>
</dbReference>
<dbReference type="GO" id="GO:0016491">
    <property type="term" value="F:oxidoreductase activity"/>
    <property type="evidence" value="ECO:0007669"/>
    <property type="project" value="UniProtKB-KW"/>
</dbReference>
<evidence type="ECO:0000313" key="3">
    <source>
        <dbReference type="EMBL" id="KAG0149149.1"/>
    </source>
</evidence>
<organism evidence="3 4">
    <name type="scientific">Cronartium quercuum f. sp. fusiforme G11</name>
    <dbReference type="NCBI Taxonomy" id="708437"/>
    <lineage>
        <taxon>Eukaryota</taxon>
        <taxon>Fungi</taxon>
        <taxon>Dikarya</taxon>
        <taxon>Basidiomycota</taxon>
        <taxon>Pucciniomycotina</taxon>
        <taxon>Pucciniomycetes</taxon>
        <taxon>Pucciniales</taxon>
        <taxon>Coleosporiaceae</taxon>
        <taxon>Cronartium</taxon>
    </lineage>
</organism>
<dbReference type="GO" id="GO:0046872">
    <property type="term" value="F:metal ion binding"/>
    <property type="evidence" value="ECO:0007669"/>
    <property type="project" value="UniProtKB-KW"/>
</dbReference>
<comment type="similarity">
    <text evidence="1">Belongs to the iron/ascorbate-dependent oxidoreductase family.</text>
</comment>
<proteinExistence type="inferred from homology"/>
<dbReference type="OrthoDB" id="288590at2759"/>
<keyword evidence="1" id="KW-0560">Oxidoreductase</keyword>
<dbReference type="InterPro" id="IPR026992">
    <property type="entry name" value="DIOX_N"/>
</dbReference>
<keyword evidence="4" id="KW-1185">Reference proteome</keyword>
<dbReference type="InterPro" id="IPR050231">
    <property type="entry name" value="Iron_ascorbate_oxido_reductase"/>
</dbReference>
<dbReference type="EMBL" id="MU167230">
    <property type="protein sequence ID" value="KAG0149149.1"/>
    <property type="molecule type" value="Genomic_DNA"/>
</dbReference>
<keyword evidence="1" id="KW-0479">Metal-binding</keyword>
<accession>A0A9P6NS01</accession>
<dbReference type="PANTHER" id="PTHR47990">
    <property type="entry name" value="2-OXOGLUTARATE (2OG) AND FE(II)-DEPENDENT OXYGENASE SUPERFAMILY PROTEIN-RELATED"/>
    <property type="match status" value="1"/>
</dbReference>
<name>A0A9P6NS01_9BASI</name>
<dbReference type="Pfam" id="PF14226">
    <property type="entry name" value="DIOX_N"/>
    <property type="match status" value="1"/>
</dbReference>
<dbReference type="Pfam" id="PF03171">
    <property type="entry name" value="2OG-FeII_Oxy"/>
    <property type="match status" value="1"/>
</dbReference>
<sequence>MMTSTAYIPTLALSSNKLDKEQLTKSIQKALSTLGFLYITHPKLNPNSISTLFKISKEFFTKTSEIEKLKCTRQSDNMGYVAFKAEQLDPTKDSQGDTKEAFNLGRLSLDDGVPVGRSTQLMPSTLQCHLSALYEFQETCRSICVEILELLAISFGLPEDVFSSQHQANQEDISIIRLLYYPATQPPISASTTESPRIRAGAHSDYGSLTLLIQESDGPTGLQVLTSASQSENESEPDNKQQVWKDVAVQPGAILVNIGDALEFWTGGQLKSTIHRVIQPTHPKDPNPSRFSIAYFCQPDPNAILSDVLRLDTDQLTKSRLESKGISLSETLTSREHLARRHAVTYL</sequence>
<dbReference type="AlphaFoldDB" id="A0A9P6NS01"/>
<dbReference type="Proteomes" id="UP000886653">
    <property type="component" value="Unassembled WGS sequence"/>
</dbReference>
<dbReference type="Gene3D" id="2.60.120.330">
    <property type="entry name" value="B-lactam Antibiotic, Isopenicillin N Synthase, Chain"/>
    <property type="match status" value="1"/>
</dbReference>
<dbReference type="SUPFAM" id="SSF51197">
    <property type="entry name" value="Clavaminate synthase-like"/>
    <property type="match status" value="1"/>
</dbReference>
<evidence type="ECO:0000313" key="4">
    <source>
        <dbReference type="Proteomes" id="UP000886653"/>
    </source>
</evidence>
<dbReference type="PROSITE" id="PS51471">
    <property type="entry name" value="FE2OG_OXY"/>
    <property type="match status" value="1"/>
</dbReference>
<keyword evidence="1" id="KW-0408">Iron</keyword>
<comment type="caution">
    <text evidence="3">The sequence shown here is derived from an EMBL/GenBank/DDBJ whole genome shotgun (WGS) entry which is preliminary data.</text>
</comment>
<dbReference type="InterPro" id="IPR027443">
    <property type="entry name" value="IPNS-like_sf"/>
</dbReference>
<dbReference type="InterPro" id="IPR044861">
    <property type="entry name" value="IPNS-like_FE2OG_OXY"/>
</dbReference>
<evidence type="ECO:0000256" key="1">
    <source>
        <dbReference type="RuleBase" id="RU003682"/>
    </source>
</evidence>
<protein>
    <recommendedName>
        <fullName evidence="2">Fe2OG dioxygenase domain-containing protein</fullName>
    </recommendedName>
</protein>
<reference evidence="3" key="1">
    <citation type="submission" date="2013-11" db="EMBL/GenBank/DDBJ databases">
        <title>Genome sequence of the fusiform rust pathogen reveals effectors for host alternation and coevolution with pine.</title>
        <authorList>
            <consortium name="DOE Joint Genome Institute"/>
            <person name="Smith K."/>
            <person name="Pendleton A."/>
            <person name="Kubisiak T."/>
            <person name="Anderson C."/>
            <person name="Salamov A."/>
            <person name="Aerts A."/>
            <person name="Riley R."/>
            <person name="Clum A."/>
            <person name="Lindquist E."/>
            <person name="Ence D."/>
            <person name="Campbell M."/>
            <person name="Kronenberg Z."/>
            <person name="Feau N."/>
            <person name="Dhillon B."/>
            <person name="Hamelin R."/>
            <person name="Burleigh J."/>
            <person name="Smith J."/>
            <person name="Yandell M."/>
            <person name="Nelson C."/>
            <person name="Grigoriev I."/>
            <person name="Davis J."/>
        </authorList>
    </citation>
    <scope>NUCLEOTIDE SEQUENCE</scope>
    <source>
        <strain evidence="3">G11</strain>
    </source>
</reference>
<evidence type="ECO:0000259" key="2">
    <source>
        <dbReference type="PROSITE" id="PS51471"/>
    </source>
</evidence>
<feature type="domain" description="Fe2OG dioxygenase" evidence="2">
    <location>
        <begin position="172"/>
        <end position="299"/>
    </location>
</feature>
<gene>
    <name evidence="3" type="ORF">CROQUDRAFT_653968</name>
</gene>